<evidence type="ECO:0000313" key="1">
    <source>
        <dbReference type="EMBL" id="KAK7039135.1"/>
    </source>
</evidence>
<accession>A0AAN8WUQ6</accession>
<dbReference type="EMBL" id="JAXCGZ010006340">
    <property type="protein sequence ID" value="KAK7079840.1"/>
    <property type="molecule type" value="Genomic_DNA"/>
</dbReference>
<dbReference type="EMBL" id="JAXCGZ010021999">
    <property type="protein sequence ID" value="KAK7039135.1"/>
    <property type="molecule type" value="Genomic_DNA"/>
</dbReference>
<gene>
    <name evidence="4" type="ORF">SK128_011213</name>
    <name evidence="2" type="ORF">SK128_017025</name>
    <name evidence="3" type="ORF">SK128_022855</name>
    <name evidence="1" type="ORF">SK128_024847</name>
    <name evidence="5" type="ORF">SK128_028572</name>
</gene>
<dbReference type="EMBL" id="JAXCGZ010014788">
    <property type="protein sequence ID" value="KAK7071387.1"/>
    <property type="molecule type" value="Genomic_DNA"/>
</dbReference>
<evidence type="ECO:0000313" key="4">
    <source>
        <dbReference type="EMBL" id="KAK7079840.1"/>
    </source>
</evidence>
<sequence>MKMRRLSLLALSETRLRGSGDRIVHEDYRLIYSGGDDSKHGVGFLLEPTLGDAVEKVTHISARMVAIDLKIEDG</sequence>
<dbReference type="AlphaFoldDB" id="A0AAN8WUQ6"/>
<keyword evidence="6" id="KW-1185">Reference proteome</keyword>
<reference evidence="2 6" key="1">
    <citation type="submission" date="2023-11" db="EMBL/GenBank/DDBJ databases">
        <title>Halocaridina rubra genome assembly.</title>
        <authorList>
            <person name="Smith C."/>
        </authorList>
    </citation>
    <scope>NUCLEOTIDE SEQUENCE [LARGE SCALE GENOMIC DNA]</scope>
    <source>
        <strain evidence="2">EP-1</strain>
        <tissue evidence="2">Whole</tissue>
    </source>
</reference>
<evidence type="ECO:0000313" key="3">
    <source>
        <dbReference type="EMBL" id="KAK7079357.1"/>
    </source>
</evidence>
<protein>
    <submittedName>
        <fullName evidence="2">Uncharacterized protein</fullName>
    </submittedName>
</protein>
<evidence type="ECO:0000313" key="2">
    <source>
        <dbReference type="EMBL" id="KAK7071387.1"/>
    </source>
</evidence>
<dbReference type="EMBL" id="JAXCGZ010007426">
    <property type="protein sequence ID" value="KAK7079357.1"/>
    <property type="molecule type" value="Genomic_DNA"/>
</dbReference>
<feature type="non-terminal residue" evidence="2">
    <location>
        <position position="74"/>
    </location>
</feature>
<dbReference type="EMBL" id="JAXCGZ010004320">
    <property type="protein sequence ID" value="KAK7081947.1"/>
    <property type="molecule type" value="Genomic_DNA"/>
</dbReference>
<comment type="caution">
    <text evidence="2">The sequence shown here is derived from an EMBL/GenBank/DDBJ whole genome shotgun (WGS) entry which is preliminary data.</text>
</comment>
<proteinExistence type="predicted"/>
<dbReference type="Proteomes" id="UP001381693">
    <property type="component" value="Unassembled WGS sequence"/>
</dbReference>
<evidence type="ECO:0000313" key="5">
    <source>
        <dbReference type="EMBL" id="KAK7081947.1"/>
    </source>
</evidence>
<name>A0AAN8WUQ6_HALRR</name>
<evidence type="ECO:0000313" key="6">
    <source>
        <dbReference type="Proteomes" id="UP001381693"/>
    </source>
</evidence>
<organism evidence="2 6">
    <name type="scientific">Halocaridina rubra</name>
    <name type="common">Hawaiian red shrimp</name>
    <dbReference type="NCBI Taxonomy" id="373956"/>
    <lineage>
        <taxon>Eukaryota</taxon>
        <taxon>Metazoa</taxon>
        <taxon>Ecdysozoa</taxon>
        <taxon>Arthropoda</taxon>
        <taxon>Crustacea</taxon>
        <taxon>Multicrustacea</taxon>
        <taxon>Malacostraca</taxon>
        <taxon>Eumalacostraca</taxon>
        <taxon>Eucarida</taxon>
        <taxon>Decapoda</taxon>
        <taxon>Pleocyemata</taxon>
        <taxon>Caridea</taxon>
        <taxon>Atyoidea</taxon>
        <taxon>Atyidae</taxon>
        <taxon>Halocaridina</taxon>
    </lineage>
</organism>